<gene>
    <name evidence="1" type="ORF">RCL2_000037500</name>
</gene>
<dbReference type="Proteomes" id="UP000615446">
    <property type="component" value="Unassembled WGS sequence"/>
</dbReference>
<dbReference type="EMBL" id="BLAL01000004">
    <property type="protein sequence ID" value="GES72829.1"/>
    <property type="molecule type" value="Genomic_DNA"/>
</dbReference>
<proteinExistence type="predicted"/>
<reference evidence="1" key="1">
    <citation type="submission" date="2019-10" db="EMBL/GenBank/DDBJ databases">
        <title>Conservation and host-specific expression of non-tandemly repeated heterogenous ribosome RNA gene in arbuscular mycorrhizal fungi.</title>
        <authorList>
            <person name="Maeda T."/>
            <person name="Kobayashi Y."/>
            <person name="Nakagawa T."/>
            <person name="Ezawa T."/>
            <person name="Yamaguchi K."/>
            <person name="Bino T."/>
            <person name="Nishimoto Y."/>
            <person name="Shigenobu S."/>
            <person name="Kawaguchi M."/>
        </authorList>
    </citation>
    <scope>NUCLEOTIDE SEQUENCE</scope>
    <source>
        <strain evidence="1">HR1</strain>
    </source>
</reference>
<sequence>MIEFSLDYDEYLNITSRTKQLVLLSDTLDCQLRSITNNFQKHQLELINSPDLLNIAECNQNSYAHMYTLLSQKLPKIFYSPKEEQPDEDTGIIESDSALLNSGSLTFKLRHNKHVSHFHDHMINNKRNKLIPTDSPYMMDNSDRHSLVTHRLLHYIPPV</sequence>
<evidence type="ECO:0000313" key="2">
    <source>
        <dbReference type="Proteomes" id="UP000615446"/>
    </source>
</evidence>
<comment type="caution">
    <text evidence="1">The sequence shown here is derived from an EMBL/GenBank/DDBJ whole genome shotgun (WGS) entry which is preliminary data.</text>
</comment>
<evidence type="ECO:0000313" key="1">
    <source>
        <dbReference type="EMBL" id="GES72829.1"/>
    </source>
</evidence>
<dbReference type="AlphaFoldDB" id="A0A8H3QD64"/>
<name>A0A8H3QD64_9GLOM</name>
<protein>
    <submittedName>
        <fullName evidence="1">Uncharacterized protein</fullName>
    </submittedName>
</protein>
<organism evidence="1 2">
    <name type="scientific">Rhizophagus clarus</name>
    <dbReference type="NCBI Taxonomy" id="94130"/>
    <lineage>
        <taxon>Eukaryota</taxon>
        <taxon>Fungi</taxon>
        <taxon>Fungi incertae sedis</taxon>
        <taxon>Mucoromycota</taxon>
        <taxon>Glomeromycotina</taxon>
        <taxon>Glomeromycetes</taxon>
        <taxon>Glomerales</taxon>
        <taxon>Glomeraceae</taxon>
        <taxon>Rhizophagus</taxon>
    </lineage>
</organism>
<accession>A0A8H3QD64</accession>